<proteinExistence type="inferred from homology"/>
<evidence type="ECO:0000256" key="9">
    <source>
        <dbReference type="SAM" id="Coils"/>
    </source>
</evidence>
<sequence>MVSAPNDLLTQSETTCGSLLYELQKIWDEVGETESSRDKMLFELEQECLEVYRRKVDQANRSRAQLRQAIADSEAELAAICSAMGELPVHIRQAEQNAASLKEELSKILPELDEMRKRKIERRNQFVDVISQIQKVSTEILGSAGYDSSQTVVDENDLSLRRYEELQKQLQSLQKEKSDRLKQVMDHLSVLSSLCSVLGLEFKETVRDLHPSLAGGGETLSISTETLKLMESAINRLQELKLQRMQRLQDLATMLVELWNLMDTPIEEQQAFQNVTCKIAASEDEITDLDMLSADFIKHVEAEVFRLEEVKSSKMKELVLKKRAELEELCRKTHLIPEGDGETESLVAAIETGALDPGSVLEQIEMEVAKVKEEAFSRKEILEKVEKWLSAREEEDWLEEYNTDENRYNAGRGAHLILKRAEKARILVNKLPGMVETLAAKAFSWENERGLVFMYDGIRLLSLLEEYMILRQEKEQEKKRQREQKKLQGQFITEQEAIFGSKPSPLKSGKKAPRMSMGGGNNRRLSVGGNMIQTPRPVSSQSTRATPNIRHVKKDDNPRTKTNARRALDVANLPARNYTLNGCESEPAASVRRPFSPVSSTASSLRGNGDFSDDLNILQNDTVQKYSSEIKTPQKTAPVSNTVLTTPSKVITHAVDEENRTPNAKSIPVPTTPMTVSAPMQTAMTPAPLSLYGVSPVEKKTEEIEYSFEERRAGFVLPSPCLKRAILV</sequence>
<comment type="similarity">
    <text evidence="3">Belongs to the MAP65/ASE1 family.</text>
</comment>
<dbReference type="Gene3D" id="1.20.58.1520">
    <property type="match status" value="1"/>
</dbReference>
<evidence type="ECO:0000256" key="1">
    <source>
        <dbReference type="ARBA" id="ARBA00004123"/>
    </source>
</evidence>
<comment type="caution">
    <text evidence="11">The sequence shown here is derived from an EMBL/GenBank/DDBJ whole genome shotgun (WGS) entry which is preliminary data.</text>
</comment>
<evidence type="ECO:0000256" key="4">
    <source>
        <dbReference type="ARBA" id="ARBA00022490"/>
    </source>
</evidence>
<dbReference type="PANTHER" id="PTHR19321:SF7">
    <property type="entry name" value="65-KDA MICROTUBULE-ASSOCIATED PROTEIN 3"/>
    <property type="match status" value="1"/>
</dbReference>
<evidence type="ECO:0000313" key="11">
    <source>
        <dbReference type="EMBL" id="KAK9675462.1"/>
    </source>
</evidence>
<evidence type="ECO:0000256" key="7">
    <source>
        <dbReference type="ARBA" id="ARBA00023212"/>
    </source>
</evidence>
<evidence type="ECO:0000256" key="10">
    <source>
        <dbReference type="SAM" id="MobiDB-lite"/>
    </source>
</evidence>
<dbReference type="EMBL" id="JBDFQZ010000011">
    <property type="protein sequence ID" value="KAK9675462.1"/>
    <property type="molecule type" value="Genomic_DNA"/>
</dbReference>
<keyword evidence="7" id="KW-0206">Cytoskeleton</keyword>
<evidence type="ECO:0000256" key="5">
    <source>
        <dbReference type="ARBA" id="ARBA00022553"/>
    </source>
</evidence>
<evidence type="ECO:0000313" key="12">
    <source>
        <dbReference type="Proteomes" id="UP001443914"/>
    </source>
</evidence>
<dbReference type="Proteomes" id="UP001443914">
    <property type="component" value="Unassembled WGS sequence"/>
</dbReference>
<organism evidence="11 12">
    <name type="scientific">Saponaria officinalis</name>
    <name type="common">Common soapwort</name>
    <name type="synonym">Lychnis saponaria</name>
    <dbReference type="NCBI Taxonomy" id="3572"/>
    <lineage>
        <taxon>Eukaryota</taxon>
        <taxon>Viridiplantae</taxon>
        <taxon>Streptophyta</taxon>
        <taxon>Embryophyta</taxon>
        <taxon>Tracheophyta</taxon>
        <taxon>Spermatophyta</taxon>
        <taxon>Magnoliopsida</taxon>
        <taxon>eudicotyledons</taxon>
        <taxon>Gunneridae</taxon>
        <taxon>Pentapetalae</taxon>
        <taxon>Caryophyllales</taxon>
        <taxon>Caryophyllaceae</taxon>
        <taxon>Caryophylleae</taxon>
        <taxon>Saponaria</taxon>
    </lineage>
</organism>
<dbReference type="AlphaFoldDB" id="A0AAW1HGK0"/>
<feature type="compositionally biased region" description="Polar residues" evidence="10">
    <location>
        <begin position="531"/>
        <end position="546"/>
    </location>
</feature>
<name>A0AAW1HGK0_SAPOF</name>
<accession>A0AAW1HGK0</accession>
<keyword evidence="5" id="KW-0597">Phosphoprotein</keyword>
<dbReference type="GO" id="GO:0008017">
    <property type="term" value="F:microtubule binding"/>
    <property type="evidence" value="ECO:0007669"/>
    <property type="project" value="InterPro"/>
</dbReference>
<feature type="region of interest" description="Disordered" evidence="10">
    <location>
        <begin position="500"/>
        <end position="561"/>
    </location>
</feature>
<dbReference type="GO" id="GO:0005737">
    <property type="term" value="C:cytoplasm"/>
    <property type="evidence" value="ECO:0007669"/>
    <property type="project" value="TreeGrafter"/>
</dbReference>
<keyword evidence="9" id="KW-0175">Coiled coil</keyword>
<protein>
    <recommendedName>
        <fullName evidence="13">65-kDa microtubule-associated protein 3</fullName>
    </recommendedName>
</protein>
<dbReference type="Pfam" id="PF03999">
    <property type="entry name" value="MAP65_ASE1"/>
    <property type="match status" value="1"/>
</dbReference>
<dbReference type="FunFam" id="1.20.58.1520:FF:000002">
    <property type="entry name" value="65-kDa microtubule-associated protein 6"/>
    <property type="match status" value="1"/>
</dbReference>
<dbReference type="GO" id="GO:0005634">
    <property type="term" value="C:nucleus"/>
    <property type="evidence" value="ECO:0007669"/>
    <property type="project" value="UniProtKB-SubCell"/>
</dbReference>
<comment type="subcellular location">
    <subcellularLocation>
        <location evidence="2">Cytoplasm</location>
        <location evidence="2">Cytoskeleton</location>
    </subcellularLocation>
    <subcellularLocation>
        <location evidence="1">Nucleus</location>
    </subcellularLocation>
</comment>
<feature type="coiled-coil region" evidence="9">
    <location>
        <begin position="49"/>
        <end position="76"/>
    </location>
</feature>
<evidence type="ECO:0008006" key="13">
    <source>
        <dbReference type="Google" id="ProtNLM"/>
    </source>
</evidence>
<feature type="coiled-coil region" evidence="9">
    <location>
        <begin position="460"/>
        <end position="490"/>
    </location>
</feature>
<keyword evidence="4" id="KW-0963">Cytoplasm</keyword>
<dbReference type="PANTHER" id="PTHR19321">
    <property type="entry name" value="PROTEIN REGULATOR OF CYTOKINESIS 1 PRC1-RELATED"/>
    <property type="match status" value="1"/>
</dbReference>
<evidence type="ECO:0000256" key="6">
    <source>
        <dbReference type="ARBA" id="ARBA00022701"/>
    </source>
</evidence>
<dbReference type="InterPro" id="IPR007145">
    <property type="entry name" value="MAP65_Ase1_PRC1"/>
</dbReference>
<dbReference type="GO" id="GO:0005874">
    <property type="term" value="C:microtubule"/>
    <property type="evidence" value="ECO:0007669"/>
    <property type="project" value="UniProtKB-KW"/>
</dbReference>
<evidence type="ECO:0000256" key="3">
    <source>
        <dbReference type="ARBA" id="ARBA00006187"/>
    </source>
</evidence>
<keyword evidence="6" id="KW-0493">Microtubule</keyword>
<keyword evidence="12" id="KW-1185">Reference proteome</keyword>
<reference evidence="11" key="1">
    <citation type="submission" date="2024-03" db="EMBL/GenBank/DDBJ databases">
        <title>WGS assembly of Saponaria officinalis var. Norfolk2.</title>
        <authorList>
            <person name="Jenkins J."/>
            <person name="Shu S."/>
            <person name="Grimwood J."/>
            <person name="Barry K."/>
            <person name="Goodstein D."/>
            <person name="Schmutz J."/>
            <person name="Leebens-Mack J."/>
            <person name="Osbourn A."/>
        </authorList>
    </citation>
    <scope>NUCLEOTIDE SEQUENCE [LARGE SCALE GENOMIC DNA]</scope>
    <source>
        <strain evidence="11">JIC</strain>
    </source>
</reference>
<dbReference type="GO" id="GO:0000226">
    <property type="term" value="P:microtubule cytoskeleton organization"/>
    <property type="evidence" value="ECO:0007669"/>
    <property type="project" value="InterPro"/>
</dbReference>
<feature type="coiled-coil region" evidence="9">
    <location>
        <begin position="156"/>
        <end position="183"/>
    </location>
</feature>
<keyword evidence="8" id="KW-0539">Nucleus</keyword>
<evidence type="ECO:0000256" key="2">
    <source>
        <dbReference type="ARBA" id="ARBA00004245"/>
    </source>
</evidence>
<gene>
    <name evidence="11" type="ORF">RND81_11G008300</name>
</gene>
<evidence type="ECO:0000256" key="8">
    <source>
        <dbReference type="ARBA" id="ARBA00023242"/>
    </source>
</evidence>
<dbReference type="GO" id="GO:0005819">
    <property type="term" value="C:spindle"/>
    <property type="evidence" value="ECO:0007669"/>
    <property type="project" value="TreeGrafter"/>
</dbReference>